<dbReference type="InterPro" id="IPR057706">
    <property type="entry name" value="DUF7946"/>
</dbReference>
<keyword evidence="4" id="KW-1185">Reference proteome</keyword>
<evidence type="ECO:0000259" key="1">
    <source>
        <dbReference type="Pfam" id="PF25678"/>
    </source>
</evidence>
<dbReference type="Pfam" id="PF25679">
    <property type="entry name" value="DUF7947"/>
    <property type="match status" value="1"/>
</dbReference>
<protein>
    <submittedName>
        <fullName evidence="3">Uncharacterized protein</fullName>
    </submittedName>
</protein>
<reference evidence="3 4" key="1">
    <citation type="submission" date="2024-02" db="EMBL/GenBank/DDBJ databases">
        <authorList>
            <person name="Grouzdev D."/>
        </authorList>
    </citation>
    <scope>NUCLEOTIDE SEQUENCE [LARGE SCALE GENOMIC DNA]</scope>
    <source>
        <strain evidence="3 4">9N</strain>
    </source>
</reference>
<dbReference type="Pfam" id="PF25678">
    <property type="entry name" value="DUF7946"/>
    <property type="match status" value="1"/>
</dbReference>
<dbReference type="InterPro" id="IPR057707">
    <property type="entry name" value="DUF7947"/>
</dbReference>
<evidence type="ECO:0000313" key="4">
    <source>
        <dbReference type="Proteomes" id="UP001350748"/>
    </source>
</evidence>
<dbReference type="Proteomes" id="UP001350748">
    <property type="component" value="Unassembled WGS sequence"/>
</dbReference>
<dbReference type="EMBL" id="JAZHYN010000029">
    <property type="protein sequence ID" value="MEF3367001.1"/>
    <property type="molecule type" value="Genomic_DNA"/>
</dbReference>
<sequence>MRWEPRLKTPLGNVIASAYDYVVLENLGFHVDYDSTLGKQIESLRVSEKSLKLPDQNRLDSVVEKTSKAIEAIHRPIVSSRSAESAELKLSYSGKPTTIKFDKETYDYVSYSSISDISHKHEGRISSYNINTYKGRIFLAEYNRSLPFELAETARVDRVISLVTRSLYRSANRNTGDPQLRIKALEVLSRSGQLKKLLIVELTE</sequence>
<feature type="domain" description="DUF7946" evidence="1">
    <location>
        <begin position="7"/>
        <end position="109"/>
    </location>
</feature>
<accession>A0ABU7XKH9</accession>
<comment type="caution">
    <text evidence="3">The sequence shown here is derived from an EMBL/GenBank/DDBJ whole genome shotgun (WGS) entry which is preliminary data.</text>
</comment>
<organism evidence="3 4">
    <name type="scientific">Methylocystis borbori</name>
    <dbReference type="NCBI Taxonomy" id="3118750"/>
    <lineage>
        <taxon>Bacteria</taxon>
        <taxon>Pseudomonadati</taxon>
        <taxon>Pseudomonadota</taxon>
        <taxon>Alphaproteobacteria</taxon>
        <taxon>Hyphomicrobiales</taxon>
        <taxon>Methylocystaceae</taxon>
        <taxon>Methylocystis</taxon>
    </lineage>
</organism>
<name>A0ABU7XKH9_9HYPH</name>
<evidence type="ECO:0000259" key="2">
    <source>
        <dbReference type="Pfam" id="PF25679"/>
    </source>
</evidence>
<gene>
    <name evidence="3" type="ORF">V3H18_10695</name>
</gene>
<proteinExistence type="predicted"/>
<evidence type="ECO:0000313" key="3">
    <source>
        <dbReference type="EMBL" id="MEF3367001.1"/>
    </source>
</evidence>
<dbReference type="RefSeq" id="WP_332082030.1">
    <property type="nucleotide sequence ID" value="NZ_JAZHYN010000029.1"/>
</dbReference>
<feature type="domain" description="DUF7947" evidence="2">
    <location>
        <begin position="119"/>
        <end position="201"/>
    </location>
</feature>